<reference evidence="1" key="1">
    <citation type="submission" date="2018-05" db="EMBL/GenBank/DDBJ databases">
        <authorList>
            <person name="Lanie J.A."/>
            <person name="Ng W.-L."/>
            <person name="Kazmierczak K.M."/>
            <person name="Andrzejewski T.M."/>
            <person name="Davidsen T.M."/>
            <person name="Wayne K.J."/>
            <person name="Tettelin H."/>
            <person name="Glass J.I."/>
            <person name="Rusch D."/>
            <person name="Podicherti R."/>
            <person name="Tsui H.-C.T."/>
            <person name="Winkler M.E."/>
        </authorList>
    </citation>
    <scope>NUCLEOTIDE SEQUENCE</scope>
</reference>
<accession>A0A381PA61</accession>
<dbReference type="AlphaFoldDB" id="A0A381PA61"/>
<feature type="non-terminal residue" evidence="1">
    <location>
        <position position="1"/>
    </location>
</feature>
<evidence type="ECO:0000313" key="1">
    <source>
        <dbReference type="EMBL" id="SUZ63504.1"/>
    </source>
</evidence>
<organism evidence="1">
    <name type="scientific">marine metagenome</name>
    <dbReference type="NCBI Taxonomy" id="408172"/>
    <lineage>
        <taxon>unclassified sequences</taxon>
        <taxon>metagenomes</taxon>
        <taxon>ecological metagenomes</taxon>
    </lineage>
</organism>
<name>A0A381PA61_9ZZZZ</name>
<protein>
    <submittedName>
        <fullName evidence="1">Uncharacterized protein</fullName>
    </submittedName>
</protein>
<dbReference type="EMBL" id="UINC01000917">
    <property type="protein sequence ID" value="SUZ63504.1"/>
    <property type="molecule type" value="Genomic_DNA"/>
</dbReference>
<sequence length="68" mass="7588">VSSLEGSGDFVIRNRCERKPLLSANRYKANRVDSCYDRSPKIRHALALSASKIGYLAAPIIIEQLVQK</sequence>
<proteinExistence type="predicted"/>
<gene>
    <name evidence="1" type="ORF">METZ01_LOCUS16358</name>
</gene>